<dbReference type="AlphaFoldDB" id="A0A0V8JHJ4"/>
<comment type="caution">
    <text evidence="2">The sequence shown here is derived from an EMBL/GenBank/DDBJ whole genome shotgun (WGS) entry which is preliminary data.</text>
</comment>
<protein>
    <recommendedName>
        <fullName evidence="4">DUF5082 domain-containing protein</fullName>
    </recommendedName>
</protein>
<keyword evidence="3" id="KW-1185">Reference proteome</keyword>
<evidence type="ECO:0000256" key="1">
    <source>
        <dbReference type="SAM" id="MobiDB-lite"/>
    </source>
</evidence>
<reference evidence="2 3" key="1">
    <citation type="submission" date="2015-11" db="EMBL/GenBank/DDBJ databases">
        <title>Bacillus caseinolyticus sp nov.</title>
        <authorList>
            <person name="Dastager S.G."/>
            <person name="Mawlankar R."/>
        </authorList>
    </citation>
    <scope>NUCLEOTIDE SEQUENCE [LARGE SCALE GENOMIC DNA]</scope>
    <source>
        <strain evidence="2 3">SGD-V-76</strain>
    </source>
</reference>
<evidence type="ECO:0000313" key="3">
    <source>
        <dbReference type="Proteomes" id="UP000053681"/>
    </source>
</evidence>
<feature type="region of interest" description="Disordered" evidence="1">
    <location>
        <begin position="51"/>
        <end position="71"/>
    </location>
</feature>
<organism evidence="2 3">
    <name type="scientific">Priestia veravalensis</name>
    <dbReference type="NCBI Taxonomy" id="1414648"/>
    <lineage>
        <taxon>Bacteria</taxon>
        <taxon>Bacillati</taxon>
        <taxon>Bacillota</taxon>
        <taxon>Bacilli</taxon>
        <taxon>Bacillales</taxon>
        <taxon>Bacillaceae</taxon>
        <taxon>Priestia</taxon>
    </lineage>
</organism>
<dbReference type="Proteomes" id="UP000053681">
    <property type="component" value="Unassembled WGS sequence"/>
</dbReference>
<dbReference type="RefSeq" id="WP_062687263.1">
    <property type="nucleotide sequence ID" value="NZ_KQ758695.1"/>
</dbReference>
<proteinExistence type="predicted"/>
<dbReference type="EMBL" id="LNQP01000080">
    <property type="protein sequence ID" value="KSU86515.1"/>
    <property type="molecule type" value="Genomic_DNA"/>
</dbReference>
<evidence type="ECO:0008006" key="4">
    <source>
        <dbReference type="Google" id="ProtNLM"/>
    </source>
</evidence>
<evidence type="ECO:0000313" key="2">
    <source>
        <dbReference type="EMBL" id="KSU86515.1"/>
    </source>
</evidence>
<sequence length="141" mass="15877">MDYAKIIAGLSSTISHQATEVNEKIRLLESAKQQVTSERTLSMNDMSLVTNPELGEGWKGKRSTSFDEQRESAKEELKRILQDEYEDYLSDIDSAILKLESQQLLLNGLSFVATEASSLVHKGEEAAEDLHRKISHIRGRL</sequence>
<accession>A0A0V8JHJ4</accession>
<gene>
    <name evidence="2" type="ORF">AS180_18210</name>
</gene>
<name>A0A0V8JHJ4_9BACI</name>
<feature type="compositionally biased region" description="Basic and acidic residues" evidence="1">
    <location>
        <begin position="56"/>
        <end position="71"/>
    </location>
</feature>